<feature type="transmembrane region" description="Helical" evidence="1">
    <location>
        <begin position="6"/>
        <end position="28"/>
    </location>
</feature>
<dbReference type="InterPro" id="IPR038717">
    <property type="entry name" value="Tc1-like_DDE_dom"/>
</dbReference>
<dbReference type="Pfam" id="PF13358">
    <property type="entry name" value="DDE_3"/>
    <property type="match status" value="1"/>
</dbReference>
<dbReference type="InterPro" id="IPR036397">
    <property type="entry name" value="RNaseH_sf"/>
</dbReference>
<feature type="non-terminal residue" evidence="3">
    <location>
        <position position="1"/>
    </location>
</feature>
<keyword evidence="1" id="KW-0812">Transmembrane</keyword>
<dbReference type="EMBL" id="FOKJ01000088">
    <property type="protein sequence ID" value="SFB56498.1"/>
    <property type="molecule type" value="Genomic_DNA"/>
</dbReference>
<protein>
    <submittedName>
        <fullName evidence="3">DDE superfamily endonuclease</fullName>
    </submittedName>
</protein>
<name>A0A1I1C6I5_9GAMM</name>
<organism evidence="3 4">
    <name type="scientific">Azotobacter beijerinckii</name>
    <dbReference type="NCBI Taxonomy" id="170623"/>
    <lineage>
        <taxon>Bacteria</taxon>
        <taxon>Pseudomonadati</taxon>
        <taxon>Pseudomonadota</taxon>
        <taxon>Gammaproteobacteria</taxon>
        <taxon>Pseudomonadales</taxon>
        <taxon>Pseudomonadaceae</taxon>
        <taxon>Azotobacter</taxon>
    </lineage>
</organism>
<dbReference type="SUPFAM" id="SSF53098">
    <property type="entry name" value="Ribonuclease H-like"/>
    <property type="match status" value="1"/>
</dbReference>
<keyword evidence="1" id="KW-0472">Membrane</keyword>
<gene>
    <name evidence="3" type="ORF">SAMN04244571_03847</name>
</gene>
<dbReference type="PANTHER" id="PTHR46564">
    <property type="entry name" value="TRANSPOSASE"/>
    <property type="match status" value="1"/>
</dbReference>
<keyword evidence="3" id="KW-0378">Hydrolase</keyword>
<evidence type="ECO:0000313" key="3">
    <source>
        <dbReference type="EMBL" id="SFB56498.1"/>
    </source>
</evidence>
<keyword evidence="4" id="KW-1185">Reference proteome</keyword>
<evidence type="ECO:0000313" key="4">
    <source>
        <dbReference type="Proteomes" id="UP000198861"/>
    </source>
</evidence>
<comment type="caution">
    <text evidence="3">The sequence shown here is derived from an EMBL/GenBank/DDBJ whole genome shotgun (WGS) entry which is preliminary data.</text>
</comment>
<dbReference type="PANTHER" id="PTHR46564:SF1">
    <property type="entry name" value="TRANSPOSASE"/>
    <property type="match status" value="1"/>
</dbReference>
<dbReference type="Proteomes" id="UP000198861">
    <property type="component" value="Unassembled WGS sequence"/>
</dbReference>
<feature type="domain" description="Tc1-like transposase DDE" evidence="2">
    <location>
        <begin position="12"/>
        <end position="98"/>
    </location>
</feature>
<dbReference type="InterPro" id="IPR012337">
    <property type="entry name" value="RNaseH-like_sf"/>
</dbReference>
<sequence>SSGGLYLSGTWGTMTALAFAGFLSRLLLQTSKPLVVVVDNASIHAAKAVSALLRLPEFKRLTLYFLPPYSPELNRIEILWHKIKYEWLPFRKHARSERVEALDGIQAGFGKEYNLTFC</sequence>
<reference evidence="3 4" key="1">
    <citation type="submission" date="2016-10" db="EMBL/GenBank/DDBJ databases">
        <authorList>
            <person name="Varghese N."/>
            <person name="Submissions S."/>
        </authorList>
    </citation>
    <scope>NUCLEOTIDE SEQUENCE [LARGE SCALE GENOMIC DNA]</scope>
    <source>
        <strain evidence="3 4">DSM 282</strain>
    </source>
</reference>
<dbReference type="GO" id="GO:0004519">
    <property type="term" value="F:endonuclease activity"/>
    <property type="evidence" value="ECO:0007669"/>
    <property type="project" value="UniProtKB-KW"/>
</dbReference>
<evidence type="ECO:0000259" key="2">
    <source>
        <dbReference type="Pfam" id="PF13358"/>
    </source>
</evidence>
<evidence type="ECO:0000256" key="1">
    <source>
        <dbReference type="SAM" id="Phobius"/>
    </source>
</evidence>
<keyword evidence="1" id="KW-1133">Transmembrane helix</keyword>
<dbReference type="Gene3D" id="3.30.420.10">
    <property type="entry name" value="Ribonuclease H-like superfamily/Ribonuclease H"/>
    <property type="match status" value="1"/>
</dbReference>
<dbReference type="RefSeq" id="WP_141108069.1">
    <property type="nucleotide sequence ID" value="NZ_FOKJ01000088.1"/>
</dbReference>
<keyword evidence="3" id="KW-0255">Endonuclease</keyword>
<accession>A0A1I1C6I5</accession>
<proteinExistence type="predicted"/>
<keyword evidence="3" id="KW-0540">Nuclease</keyword>